<accession>A0A2T5HU95</accession>
<keyword evidence="2" id="KW-1185">Reference proteome</keyword>
<gene>
    <name evidence="1" type="ORF">C8N42_10279</name>
</gene>
<dbReference type="Proteomes" id="UP000244077">
    <property type="component" value="Unassembled WGS sequence"/>
</dbReference>
<proteinExistence type="predicted"/>
<dbReference type="AlphaFoldDB" id="A0A2T5HU95"/>
<organism evidence="1 2">
    <name type="scientific">Celeribacter persicus</name>
    <dbReference type="NCBI Taxonomy" id="1651082"/>
    <lineage>
        <taxon>Bacteria</taxon>
        <taxon>Pseudomonadati</taxon>
        <taxon>Pseudomonadota</taxon>
        <taxon>Alphaproteobacteria</taxon>
        <taxon>Rhodobacterales</taxon>
        <taxon>Roseobacteraceae</taxon>
        <taxon>Celeribacter</taxon>
    </lineage>
</organism>
<evidence type="ECO:0000313" key="1">
    <source>
        <dbReference type="EMBL" id="PTQ75163.1"/>
    </source>
</evidence>
<sequence>MDILMTTALALIATGVVVAYALLSQRPTEEYLPVRIRAEDRKRKL</sequence>
<dbReference type="EMBL" id="QAOH01000002">
    <property type="protein sequence ID" value="PTQ75163.1"/>
    <property type="molecule type" value="Genomic_DNA"/>
</dbReference>
<evidence type="ECO:0000313" key="2">
    <source>
        <dbReference type="Proteomes" id="UP000244077"/>
    </source>
</evidence>
<protein>
    <submittedName>
        <fullName evidence="1">Uncharacterized protein</fullName>
    </submittedName>
</protein>
<name>A0A2T5HU95_9RHOB</name>
<comment type="caution">
    <text evidence="1">The sequence shown here is derived from an EMBL/GenBank/DDBJ whole genome shotgun (WGS) entry which is preliminary data.</text>
</comment>
<reference evidence="1 2" key="1">
    <citation type="submission" date="2018-04" db="EMBL/GenBank/DDBJ databases">
        <title>Genomic Encyclopedia of Archaeal and Bacterial Type Strains, Phase II (KMG-II): from individual species to whole genera.</title>
        <authorList>
            <person name="Goeker M."/>
        </authorList>
    </citation>
    <scope>NUCLEOTIDE SEQUENCE [LARGE SCALE GENOMIC DNA]</scope>
    <source>
        <strain evidence="1 2">DSM 100434</strain>
    </source>
</reference>